<feature type="transmembrane region" description="Helical" evidence="14">
    <location>
        <begin position="932"/>
        <end position="953"/>
    </location>
</feature>
<keyword evidence="3" id="KW-0813">Transport</keyword>
<feature type="transmembrane region" description="Helical" evidence="14">
    <location>
        <begin position="1020"/>
        <end position="1042"/>
    </location>
</feature>
<organism evidence="18 19">
    <name type="scientific">Polypterus senegalus</name>
    <name type="common">Senegal bichir</name>
    <dbReference type="NCBI Taxonomy" id="55291"/>
    <lineage>
        <taxon>Eukaryota</taxon>
        <taxon>Metazoa</taxon>
        <taxon>Chordata</taxon>
        <taxon>Craniata</taxon>
        <taxon>Vertebrata</taxon>
        <taxon>Euteleostomi</taxon>
        <taxon>Actinopterygii</taxon>
        <taxon>Polypteriformes</taxon>
        <taxon>Polypteridae</taxon>
        <taxon>Polypterus</taxon>
    </lineage>
</organism>
<dbReference type="InterPro" id="IPR041491">
    <property type="entry name" value="TRPM_SLOG"/>
</dbReference>
<dbReference type="Pfam" id="PF00520">
    <property type="entry name" value="Ion_trans"/>
    <property type="match status" value="1"/>
</dbReference>
<dbReference type="GO" id="GO:0099604">
    <property type="term" value="F:ligand-gated calcium channel activity"/>
    <property type="evidence" value="ECO:0007669"/>
    <property type="project" value="TreeGrafter"/>
</dbReference>
<evidence type="ECO:0000256" key="9">
    <source>
        <dbReference type="ARBA" id="ARBA00022989"/>
    </source>
</evidence>
<dbReference type="Pfam" id="PF25508">
    <property type="entry name" value="TRPM2"/>
    <property type="match status" value="1"/>
</dbReference>
<evidence type="ECO:0000313" key="18">
    <source>
        <dbReference type="EMBL" id="KAG2458820.1"/>
    </source>
</evidence>
<keyword evidence="11 14" id="KW-0472">Membrane</keyword>
<keyword evidence="8" id="KW-0106">Calcium</keyword>
<feature type="region of interest" description="Disordered" evidence="13">
    <location>
        <begin position="1271"/>
        <end position="1312"/>
    </location>
</feature>
<evidence type="ECO:0000256" key="2">
    <source>
        <dbReference type="ARBA" id="ARBA00009501"/>
    </source>
</evidence>
<evidence type="ECO:0000259" key="15">
    <source>
        <dbReference type="Pfam" id="PF00520"/>
    </source>
</evidence>
<name>A0A8X7WZP2_POLSE</name>
<comment type="similarity">
    <text evidence="2">Belongs to the transient receptor (TC 1.A.4) family. LTrpC subfamily. TRPM2 sub-subfamily.</text>
</comment>
<feature type="transmembrane region" description="Helical" evidence="14">
    <location>
        <begin position="795"/>
        <end position="816"/>
    </location>
</feature>
<dbReference type="SUPFAM" id="SSF55811">
    <property type="entry name" value="Nudix"/>
    <property type="match status" value="1"/>
</dbReference>
<feature type="non-terminal residue" evidence="18">
    <location>
        <position position="1442"/>
    </location>
</feature>
<evidence type="ECO:0000256" key="10">
    <source>
        <dbReference type="ARBA" id="ARBA00023065"/>
    </source>
</evidence>
<evidence type="ECO:0000256" key="14">
    <source>
        <dbReference type="SAM" id="Phobius"/>
    </source>
</evidence>
<evidence type="ECO:0000256" key="1">
    <source>
        <dbReference type="ARBA" id="ARBA00004651"/>
    </source>
</evidence>
<evidence type="ECO:0000256" key="7">
    <source>
        <dbReference type="ARBA" id="ARBA00022692"/>
    </source>
</evidence>
<comment type="caution">
    <text evidence="18">The sequence shown here is derived from an EMBL/GenBank/DDBJ whole genome shotgun (WGS) entry which is preliminary data.</text>
</comment>
<sequence>MHSTLTACPYCCRHPAGVVLARLAALEEQSTGWEMSRQLAMEKEVVESQLVHTALSKSTRLSSFFQEYNNAFIVENICKKQCIYYVENPQATTAQGYVTAFVEKVQGGSALAVMAGEPDGKLNGEDTRQSSQEVLVWDGGCYWELLGQLVILTRSISLNSARCPVNKRLTPQYVRVSVDTPPENLFELLTSCWQLDVPNLLISVTGGAKNIVMKPQLRNMFRRGLIKVAQSTGAWIITGGSHAGVMKHVGEAMRDSALSSTSKDGKIVAIGIGTWGIVYNQESLIRRPGTIYNAMQNGTPCVILEGSGHVADVIAEVATLPLSQITVEEVQKHLKTFFAKDFDCFSDDKIIEWTKKIQDIMRIPQLLTVFRMDKKVNKELDMAILQAVLKASKNVDYYGHDNWEHQLKLAVAWNRMDIAKCKIFKDDQLLKSSGLRPVMMVEALIADKSNFVRLFLENGMNLQEVLTKSVMLELFNNLSSSSLIYRMLIKELKEEEVEGPELAHGQWRIQMHHVSNVLQELLGDFTQPLYHLQRSSSKFAVFIHLKSNGQEVFEDPIRDLFIWAILQCRTELAQIVWEQCQDCLAAALAASKILKELAKKEEDTDGSEEMQNLAEEYEKHAIGVFTECHRRDKERAQKLLIRVSKSWGHITCLRLALEADNKNFVAQGGVQALLTKIWWGQLAEDTHLCKVLLCMLFFPLIYTGLITFRQDEQINKQNARLEVTSSELMAENPSVLKKRWDKEMPKQNSQRGVTDGDLKAENPTVTKRRYSHKKMHLKPLTCWSRLQYFYSAPVIVFYWNVVSFFGFLWLYAYVLMMNFQKQPVWQEILLYVWVCTLFCEELRQLFHGRDKLGFLRKAEIYFSKMWNVFDVLSFCFFAAGVACRLAPATLYFGRIILSIGFIVYCLRLVDIFTVNKNLGPKIIIVKRMLKDVFFFLFLLGVWVVAYGVARQAILIENETRLEWIFRGVVHQPYLTIFGQMPSSMDSVNYDGSQCTVNGTNPTKPKCPILDSNGKPAFPTWLTIILVCIYLLFANILLLNLLIAMFNFTFQMVQDNDDQIWKFQRFGLIKEYHCHPTFPPPFIILVHIYLFFKRVTKQKEDKRYKQFKQKLPNSEEMALLSWESFMKEIYLMRLQQELSNSNEQKIQDLTDRVGILVKLLEGDNGKQVIEKRLAHLEEQVSMSMEALGSIVNALAAKGFGSCQGALACCEKKKEEEQKETLDKEEVPERHHHVNARQLLYPGSSVKRFPVPDERVPWEVDFSAYKPLAYDAQTGPATEEPNGNTHSTSGQAGHDIQRPRGDPENPQDVPQRSSINRIECFMKINEGCKETLLKITSALHENPQCQDAVDGRPLSCCPTLIFAQVYKGYVDDTRNTDQAWIETTAINLHFEEDDEVLAELKKLDTTDPEAEITAAWQDADQLAKLTANHRDLLQKVAVLWQAHC</sequence>
<evidence type="ECO:0000256" key="4">
    <source>
        <dbReference type="ARBA" id="ARBA00022475"/>
    </source>
</evidence>
<keyword evidence="6" id="KW-0107">Calcium channel</keyword>
<feature type="domain" description="TRPM-like" evidence="17">
    <location>
        <begin position="422"/>
        <end position="667"/>
    </location>
</feature>
<keyword evidence="5" id="KW-0109">Calcium transport</keyword>
<feature type="transmembrane region" description="Helical" evidence="14">
    <location>
        <begin position="893"/>
        <end position="912"/>
    </location>
</feature>
<evidence type="ECO:0000256" key="13">
    <source>
        <dbReference type="SAM" id="MobiDB-lite"/>
    </source>
</evidence>
<evidence type="ECO:0000256" key="12">
    <source>
        <dbReference type="ARBA" id="ARBA00023303"/>
    </source>
</evidence>
<keyword evidence="10" id="KW-0406">Ion transport</keyword>
<keyword evidence="4" id="KW-1003">Cell membrane</keyword>
<keyword evidence="7 14" id="KW-0812">Transmembrane</keyword>
<evidence type="ECO:0000256" key="8">
    <source>
        <dbReference type="ARBA" id="ARBA00022837"/>
    </source>
</evidence>
<proteinExistence type="inferred from homology"/>
<evidence type="ECO:0000259" key="17">
    <source>
        <dbReference type="Pfam" id="PF25508"/>
    </source>
</evidence>
<dbReference type="InterPro" id="IPR057366">
    <property type="entry name" value="TRPM-like"/>
</dbReference>
<evidence type="ECO:0000256" key="3">
    <source>
        <dbReference type="ARBA" id="ARBA00022448"/>
    </source>
</evidence>
<feature type="domain" description="TRPM SLOG" evidence="16">
    <location>
        <begin position="172"/>
        <end position="289"/>
    </location>
</feature>
<feature type="compositionally biased region" description="Polar residues" evidence="13">
    <location>
        <begin position="1279"/>
        <end position="1289"/>
    </location>
</feature>
<dbReference type="EMBL" id="JAATIS010005477">
    <property type="protein sequence ID" value="KAG2458820.1"/>
    <property type="molecule type" value="Genomic_DNA"/>
</dbReference>
<dbReference type="InterPro" id="IPR050927">
    <property type="entry name" value="TRPM"/>
</dbReference>
<dbReference type="PANTHER" id="PTHR13800:SF2">
    <property type="entry name" value="TRANSIENT RECEPTOR POTENTIAL CATION CHANNEL SUBFAMILY M MEMBER 2"/>
    <property type="match status" value="1"/>
</dbReference>
<evidence type="ECO:0000256" key="11">
    <source>
        <dbReference type="ARBA" id="ARBA00023136"/>
    </source>
</evidence>
<dbReference type="PANTHER" id="PTHR13800">
    <property type="entry name" value="TRANSIENT RECEPTOR POTENTIAL CATION CHANNEL, SUBFAMILY M, MEMBER 6"/>
    <property type="match status" value="1"/>
</dbReference>
<keyword evidence="19" id="KW-1185">Reference proteome</keyword>
<keyword evidence="9 14" id="KW-1133">Transmembrane helix</keyword>
<feature type="domain" description="Ion transport" evidence="15">
    <location>
        <begin position="798"/>
        <end position="1055"/>
    </location>
</feature>
<protein>
    <submittedName>
        <fullName evidence="18">TRPM5 protein</fullName>
    </submittedName>
</protein>
<feature type="transmembrane region" description="Helical" evidence="14">
    <location>
        <begin position="867"/>
        <end position="887"/>
    </location>
</feature>
<dbReference type="GO" id="GO:0005886">
    <property type="term" value="C:plasma membrane"/>
    <property type="evidence" value="ECO:0007669"/>
    <property type="project" value="UniProtKB-SubCell"/>
</dbReference>
<dbReference type="InterPro" id="IPR015797">
    <property type="entry name" value="NUDIX_hydrolase-like_dom_sf"/>
</dbReference>
<accession>A0A8X7WZP2</accession>
<evidence type="ECO:0000313" key="19">
    <source>
        <dbReference type="Proteomes" id="UP000886611"/>
    </source>
</evidence>
<dbReference type="Pfam" id="PF18139">
    <property type="entry name" value="LSDAT_euk"/>
    <property type="match status" value="1"/>
</dbReference>
<evidence type="ECO:0000259" key="16">
    <source>
        <dbReference type="Pfam" id="PF18139"/>
    </source>
</evidence>
<evidence type="ECO:0000256" key="5">
    <source>
        <dbReference type="ARBA" id="ARBA00022568"/>
    </source>
</evidence>
<dbReference type="InterPro" id="IPR005821">
    <property type="entry name" value="Ion_trans_dom"/>
</dbReference>
<feature type="non-terminal residue" evidence="18">
    <location>
        <position position="1"/>
    </location>
</feature>
<evidence type="ECO:0000256" key="6">
    <source>
        <dbReference type="ARBA" id="ARBA00022673"/>
    </source>
</evidence>
<keyword evidence="12" id="KW-0407">Ion channel</keyword>
<reference evidence="18 19" key="1">
    <citation type="journal article" date="2021" name="Cell">
        <title>Tracing the genetic footprints of vertebrate landing in non-teleost ray-finned fishes.</title>
        <authorList>
            <person name="Bi X."/>
            <person name="Wang K."/>
            <person name="Yang L."/>
            <person name="Pan H."/>
            <person name="Jiang H."/>
            <person name="Wei Q."/>
            <person name="Fang M."/>
            <person name="Yu H."/>
            <person name="Zhu C."/>
            <person name="Cai Y."/>
            <person name="He Y."/>
            <person name="Gan X."/>
            <person name="Zeng H."/>
            <person name="Yu D."/>
            <person name="Zhu Y."/>
            <person name="Jiang H."/>
            <person name="Qiu Q."/>
            <person name="Yang H."/>
            <person name="Zhang Y.E."/>
            <person name="Wang W."/>
            <person name="Zhu M."/>
            <person name="He S."/>
            <person name="Zhang G."/>
        </authorList>
    </citation>
    <scope>NUCLEOTIDE SEQUENCE [LARGE SCALE GENOMIC DNA]</scope>
    <source>
        <strain evidence="18">Bchr_013</strain>
    </source>
</reference>
<gene>
    <name evidence="18" type="primary">Trpm5_1</name>
    <name evidence="18" type="ORF">GTO96_0020020</name>
</gene>
<dbReference type="Proteomes" id="UP000886611">
    <property type="component" value="Unassembled WGS sequence"/>
</dbReference>
<comment type="subcellular location">
    <subcellularLocation>
        <location evidence="1">Cell membrane</location>
        <topology evidence="1">Multi-pass membrane protein</topology>
    </subcellularLocation>
</comment>
<dbReference type="Gene3D" id="3.90.79.10">
    <property type="entry name" value="Nucleoside Triphosphate Pyrophosphohydrolase"/>
    <property type="match status" value="1"/>
</dbReference>